<organism evidence="6 7">
    <name type="scientific">Neiella marina</name>
    <dbReference type="NCBI Taxonomy" id="508461"/>
    <lineage>
        <taxon>Bacteria</taxon>
        <taxon>Pseudomonadati</taxon>
        <taxon>Pseudomonadota</taxon>
        <taxon>Gammaproteobacteria</taxon>
        <taxon>Alteromonadales</taxon>
        <taxon>Echinimonadaceae</taxon>
        <taxon>Neiella</taxon>
    </lineage>
</organism>
<dbReference type="InterPro" id="IPR050298">
    <property type="entry name" value="Gram-neg_bact_OMP"/>
</dbReference>
<keyword evidence="2 4" id="KW-0732">Signal</keyword>
<dbReference type="Pfam" id="PF13609">
    <property type="entry name" value="Porin_4"/>
    <property type="match status" value="1"/>
</dbReference>
<dbReference type="RefSeq" id="WP_158100488.1">
    <property type="nucleotide sequence ID" value="NZ_BMDX01000003.1"/>
</dbReference>
<keyword evidence="7" id="KW-1185">Reference proteome</keyword>
<keyword evidence="3" id="KW-0472">Membrane</keyword>
<evidence type="ECO:0000313" key="6">
    <source>
        <dbReference type="EMBL" id="GGA69897.1"/>
    </source>
</evidence>
<dbReference type="CDD" id="cd00342">
    <property type="entry name" value="gram_neg_porins"/>
    <property type="match status" value="1"/>
</dbReference>
<dbReference type="InterPro" id="IPR023614">
    <property type="entry name" value="Porin_dom_sf"/>
</dbReference>
<gene>
    <name evidence="6" type="ORF">GCM10011369_09450</name>
</gene>
<feature type="domain" description="Porin" evidence="5">
    <location>
        <begin position="10"/>
        <end position="345"/>
    </location>
</feature>
<comment type="subcellular location">
    <subcellularLocation>
        <location evidence="1">Cell outer membrane</location>
        <topology evidence="1">Multi-pass membrane protein</topology>
    </subcellularLocation>
</comment>
<reference evidence="7" key="1">
    <citation type="journal article" date="2019" name="Int. J. Syst. Evol. Microbiol.">
        <title>The Global Catalogue of Microorganisms (GCM) 10K type strain sequencing project: providing services to taxonomists for standard genome sequencing and annotation.</title>
        <authorList>
            <consortium name="The Broad Institute Genomics Platform"/>
            <consortium name="The Broad Institute Genome Sequencing Center for Infectious Disease"/>
            <person name="Wu L."/>
            <person name="Ma J."/>
        </authorList>
    </citation>
    <scope>NUCLEOTIDE SEQUENCE [LARGE SCALE GENOMIC DNA]</scope>
    <source>
        <strain evidence="7">CGMCC 1.10130</strain>
    </source>
</reference>
<evidence type="ECO:0000313" key="7">
    <source>
        <dbReference type="Proteomes" id="UP000619743"/>
    </source>
</evidence>
<sequence>MWLKRALCLSVAAATCQAGAYQLFENEHLSAQLKGYFEIDALYTDSDFTAKDGSSRLGFQFDHQIDNEWDASAYLEWAIKTTNSGNSLVINGDGLPSLSSGDKDDTISLRQGNIGVVHDTYGAFKVGKQWAAYYDVTSYTDEYMMYGGEASGTFNFSGDGGLSGTGRAENALTYRNQWAGFKLGLQVQVSPGDITFEDFVSDTGFRGNKGEFDSSYGVSFQYVADVGMPLTVGVTYNEADMELRGEIDDNSLKLKVDDKATAFGIKIGNGPMKEGLYAAFVYATTENHEFDSQGILYDAEGHESLVSYGFNKTWVIYTGHNSISDDDSNYKEAVASYNAAMGTALTDTHELTYYVGGVIFNWTDYFSLFSEIRIDDSDFNGTSGEDIYGLGVRFSL</sequence>
<dbReference type="EMBL" id="BMDX01000003">
    <property type="protein sequence ID" value="GGA69897.1"/>
    <property type="molecule type" value="Genomic_DNA"/>
</dbReference>
<accession>A0A8J2U3E4</accession>
<dbReference type="Proteomes" id="UP000619743">
    <property type="component" value="Unassembled WGS sequence"/>
</dbReference>
<protein>
    <submittedName>
        <fullName evidence="6">Porin</fullName>
    </submittedName>
</protein>
<dbReference type="OrthoDB" id="784582at2"/>
<dbReference type="AlphaFoldDB" id="A0A8J2U3E4"/>
<dbReference type="GO" id="GO:0015288">
    <property type="term" value="F:porin activity"/>
    <property type="evidence" value="ECO:0007669"/>
    <property type="project" value="InterPro"/>
</dbReference>
<evidence type="ECO:0000259" key="5">
    <source>
        <dbReference type="Pfam" id="PF13609"/>
    </source>
</evidence>
<proteinExistence type="predicted"/>
<dbReference type="Gene3D" id="2.40.160.10">
    <property type="entry name" value="Porin"/>
    <property type="match status" value="1"/>
</dbReference>
<dbReference type="SUPFAM" id="SSF56935">
    <property type="entry name" value="Porins"/>
    <property type="match status" value="1"/>
</dbReference>
<dbReference type="InterPro" id="IPR033900">
    <property type="entry name" value="Gram_neg_porin_domain"/>
</dbReference>
<feature type="chain" id="PRO_5035315880" evidence="4">
    <location>
        <begin position="21"/>
        <end position="396"/>
    </location>
</feature>
<evidence type="ECO:0000256" key="3">
    <source>
        <dbReference type="ARBA" id="ARBA00023136"/>
    </source>
</evidence>
<comment type="caution">
    <text evidence="6">The sequence shown here is derived from an EMBL/GenBank/DDBJ whole genome shotgun (WGS) entry which is preliminary data.</text>
</comment>
<dbReference type="PANTHER" id="PTHR34501">
    <property type="entry name" value="PROTEIN YDDL-RELATED"/>
    <property type="match status" value="1"/>
</dbReference>
<dbReference type="GO" id="GO:0009279">
    <property type="term" value="C:cell outer membrane"/>
    <property type="evidence" value="ECO:0007669"/>
    <property type="project" value="UniProtKB-SubCell"/>
</dbReference>
<evidence type="ECO:0000256" key="2">
    <source>
        <dbReference type="ARBA" id="ARBA00022729"/>
    </source>
</evidence>
<evidence type="ECO:0000256" key="4">
    <source>
        <dbReference type="SAM" id="SignalP"/>
    </source>
</evidence>
<feature type="signal peptide" evidence="4">
    <location>
        <begin position="1"/>
        <end position="20"/>
    </location>
</feature>
<name>A0A8J2U3E4_9GAMM</name>
<evidence type="ECO:0000256" key="1">
    <source>
        <dbReference type="ARBA" id="ARBA00004571"/>
    </source>
</evidence>
<dbReference type="PANTHER" id="PTHR34501:SF2">
    <property type="entry name" value="OUTER MEMBRANE PORIN F-RELATED"/>
    <property type="match status" value="1"/>
</dbReference>